<name>A0A1E5UUE5_9POAL</name>
<sequence>MARFLGGAALVLLGVANADVVLSSVVAGTARRRHFRSRDAPLFPNLRSDVVDASRALLSAVVLRASPLCGERLRAAERGIARALADDGAASAGADLRLHLALLAARDGRFDEAMRLYGEVARDDPSDPRPKALGHVLLVQKSGMLHYLLYGTNENLVSILV</sequence>
<evidence type="ECO:0000256" key="1">
    <source>
        <dbReference type="PROSITE-ProRule" id="PRU00339"/>
    </source>
</evidence>
<dbReference type="InterPro" id="IPR019734">
    <property type="entry name" value="TPR_rpt"/>
</dbReference>
<dbReference type="PROSITE" id="PS50005">
    <property type="entry name" value="TPR"/>
    <property type="match status" value="1"/>
</dbReference>
<dbReference type="OrthoDB" id="10600950at2759"/>
<evidence type="ECO:0000256" key="2">
    <source>
        <dbReference type="SAM" id="SignalP"/>
    </source>
</evidence>
<comment type="caution">
    <text evidence="3">The sequence shown here is derived from an EMBL/GenBank/DDBJ whole genome shotgun (WGS) entry which is preliminary data.</text>
</comment>
<organism evidence="3 4">
    <name type="scientific">Dichanthelium oligosanthes</name>
    <dbReference type="NCBI Taxonomy" id="888268"/>
    <lineage>
        <taxon>Eukaryota</taxon>
        <taxon>Viridiplantae</taxon>
        <taxon>Streptophyta</taxon>
        <taxon>Embryophyta</taxon>
        <taxon>Tracheophyta</taxon>
        <taxon>Spermatophyta</taxon>
        <taxon>Magnoliopsida</taxon>
        <taxon>Liliopsida</taxon>
        <taxon>Poales</taxon>
        <taxon>Poaceae</taxon>
        <taxon>PACMAD clade</taxon>
        <taxon>Panicoideae</taxon>
        <taxon>Panicodae</taxon>
        <taxon>Paniceae</taxon>
        <taxon>Dichantheliinae</taxon>
        <taxon>Dichanthelium</taxon>
    </lineage>
</organism>
<dbReference type="AlphaFoldDB" id="A0A1E5UUE5"/>
<keyword evidence="4" id="KW-1185">Reference proteome</keyword>
<feature type="repeat" description="TPR" evidence="1">
    <location>
        <begin position="94"/>
        <end position="127"/>
    </location>
</feature>
<reference evidence="3 4" key="1">
    <citation type="submission" date="2016-09" db="EMBL/GenBank/DDBJ databases">
        <title>The draft genome of Dichanthelium oligosanthes: A C3 panicoid grass species.</title>
        <authorList>
            <person name="Studer A.J."/>
            <person name="Schnable J.C."/>
            <person name="Brutnell T.P."/>
        </authorList>
    </citation>
    <scope>NUCLEOTIDE SEQUENCE [LARGE SCALE GENOMIC DNA]</scope>
    <source>
        <strain evidence="4">cv. Kellogg 1175</strain>
        <tissue evidence="3">Leaf</tissue>
    </source>
</reference>
<dbReference type="EMBL" id="LWDX02062682">
    <property type="protein sequence ID" value="OEL16529.1"/>
    <property type="molecule type" value="Genomic_DNA"/>
</dbReference>
<feature type="chain" id="PRO_5009187401" evidence="2">
    <location>
        <begin position="19"/>
        <end position="161"/>
    </location>
</feature>
<dbReference type="Proteomes" id="UP000095767">
    <property type="component" value="Unassembled WGS sequence"/>
</dbReference>
<accession>A0A1E5UUE5</accession>
<evidence type="ECO:0000313" key="4">
    <source>
        <dbReference type="Proteomes" id="UP000095767"/>
    </source>
</evidence>
<gene>
    <name evidence="3" type="ORF">BAE44_0022454</name>
</gene>
<protein>
    <submittedName>
        <fullName evidence="3">Uncharacterized protein</fullName>
    </submittedName>
</protein>
<feature type="signal peptide" evidence="2">
    <location>
        <begin position="1"/>
        <end position="18"/>
    </location>
</feature>
<keyword evidence="2" id="KW-0732">Signal</keyword>
<evidence type="ECO:0000313" key="3">
    <source>
        <dbReference type="EMBL" id="OEL16529.1"/>
    </source>
</evidence>
<proteinExistence type="predicted"/>
<keyword evidence="1" id="KW-0802">TPR repeat</keyword>